<dbReference type="PANTHER" id="PTHR22942">
    <property type="entry name" value="RECA/RAD51/RADA DNA STRAND-PAIRING FAMILY MEMBER"/>
    <property type="match status" value="1"/>
</dbReference>
<dbReference type="Pfam" id="PF08423">
    <property type="entry name" value="Rad51"/>
    <property type="match status" value="1"/>
</dbReference>
<sequence length="129" mass="14131">MDQLVRSVGDQQQEEEEEDQLQEIMEIDKLATCGINVADISKLKAAGIQTIRGVQMTTVRNLSKIKGMSDAKVEKIKEAATKLSPQGFQTGTELSMKRRHVFRLTTGSKEFDKILGGGIESGSITEAFG</sequence>
<dbReference type="Proteomes" id="UP000193642">
    <property type="component" value="Unassembled WGS sequence"/>
</dbReference>
<feature type="domain" description="RecA family profile 1" evidence="3">
    <location>
        <begin position="100"/>
        <end position="129"/>
    </location>
</feature>
<evidence type="ECO:0000313" key="4">
    <source>
        <dbReference type="EMBL" id="ORY46815.1"/>
    </source>
</evidence>
<dbReference type="OrthoDB" id="10251254at2759"/>
<dbReference type="FunFam" id="1.10.150.20:FF:000126">
    <property type="entry name" value="DNA repair protein RAD51 homolog"/>
    <property type="match status" value="1"/>
</dbReference>
<dbReference type="PANTHER" id="PTHR22942:SF39">
    <property type="entry name" value="DNA REPAIR PROTEIN RAD51 HOMOLOG 1"/>
    <property type="match status" value="1"/>
</dbReference>
<keyword evidence="5" id="KW-1185">Reference proteome</keyword>
<dbReference type="GO" id="GO:0070192">
    <property type="term" value="P:chromosome organization involved in meiotic cell cycle"/>
    <property type="evidence" value="ECO:0007669"/>
    <property type="project" value="TreeGrafter"/>
</dbReference>
<keyword evidence="1" id="KW-0547">Nucleotide-binding</keyword>
<evidence type="ECO:0000259" key="3">
    <source>
        <dbReference type="PROSITE" id="PS50162"/>
    </source>
</evidence>
<reference evidence="4 5" key="1">
    <citation type="submission" date="2016-07" db="EMBL/GenBank/DDBJ databases">
        <title>Pervasive Adenine N6-methylation of Active Genes in Fungi.</title>
        <authorList>
            <consortium name="DOE Joint Genome Institute"/>
            <person name="Mondo S.J."/>
            <person name="Dannebaum R.O."/>
            <person name="Kuo R.C."/>
            <person name="Labutti K."/>
            <person name="Haridas S."/>
            <person name="Kuo A."/>
            <person name="Salamov A."/>
            <person name="Ahrendt S.R."/>
            <person name="Lipzen A."/>
            <person name="Sullivan W."/>
            <person name="Andreopoulos W.B."/>
            <person name="Clum A."/>
            <person name="Lindquist E."/>
            <person name="Daum C."/>
            <person name="Ramamoorthy G.K."/>
            <person name="Gryganskyi A."/>
            <person name="Culley D."/>
            <person name="Magnuson J.K."/>
            <person name="James T.Y."/>
            <person name="O'Malley M.A."/>
            <person name="Stajich J.E."/>
            <person name="Spatafora J.W."/>
            <person name="Visel A."/>
            <person name="Grigoriev I.V."/>
        </authorList>
    </citation>
    <scope>NUCLEOTIDE SEQUENCE [LARGE SCALE GENOMIC DNA]</scope>
    <source>
        <strain evidence="4 5">JEL800</strain>
    </source>
</reference>
<dbReference type="InterPro" id="IPR013632">
    <property type="entry name" value="Rad51_C"/>
</dbReference>
<dbReference type="GO" id="GO:0000730">
    <property type="term" value="P:DNA recombinase assembly"/>
    <property type="evidence" value="ECO:0007669"/>
    <property type="project" value="TreeGrafter"/>
</dbReference>
<dbReference type="STRING" id="329046.A0A1Y2CKF1"/>
<dbReference type="GO" id="GO:0000794">
    <property type="term" value="C:condensed nuclear chromosome"/>
    <property type="evidence" value="ECO:0007669"/>
    <property type="project" value="TreeGrafter"/>
</dbReference>
<dbReference type="AlphaFoldDB" id="A0A1Y2CKF1"/>
<dbReference type="GO" id="GO:0140664">
    <property type="term" value="F:ATP-dependent DNA damage sensor activity"/>
    <property type="evidence" value="ECO:0007669"/>
    <property type="project" value="InterPro"/>
</dbReference>
<evidence type="ECO:0000256" key="2">
    <source>
        <dbReference type="ARBA" id="ARBA00022840"/>
    </source>
</evidence>
<dbReference type="EMBL" id="MCGO01000015">
    <property type="protein sequence ID" value="ORY46815.1"/>
    <property type="molecule type" value="Genomic_DNA"/>
</dbReference>
<dbReference type="Gene3D" id="3.40.50.300">
    <property type="entry name" value="P-loop containing nucleotide triphosphate hydrolases"/>
    <property type="match status" value="1"/>
</dbReference>
<dbReference type="GO" id="GO:0007131">
    <property type="term" value="P:reciprocal meiotic recombination"/>
    <property type="evidence" value="ECO:0007669"/>
    <property type="project" value="TreeGrafter"/>
</dbReference>
<organism evidence="4 5">
    <name type="scientific">Rhizoclosmatium globosum</name>
    <dbReference type="NCBI Taxonomy" id="329046"/>
    <lineage>
        <taxon>Eukaryota</taxon>
        <taxon>Fungi</taxon>
        <taxon>Fungi incertae sedis</taxon>
        <taxon>Chytridiomycota</taxon>
        <taxon>Chytridiomycota incertae sedis</taxon>
        <taxon>Chytridiomycetes</taxon>
        <taxon>Chytridiales</taxon>
        <taxon>Chytriomycetaceae</taxon>
        <taxon>Rhizoclosmatium</taxon>
    </lineage>
</organism>
<dbReference type="PROSITE" id="PS50162">
    <property type="entry name" value="RECA_2"/>
    <property type="match status" value="1"/>
</dbReference>
<protein>
    <submittedName>
        <fullName evidence="4">Rad51-domain-containing protein</fullName>
    </submittedName>
</protein>
<name>A0A1Y2CKF1_9FUNG</name>
<dbReference type="Pfam" id="PF14520">
    <property type="entry name" value="HHH_5"/>
    <property type="match status" value="1"/>
</dbReference>
<dbReference type="GO" id="GO:0003690">
    <property type="term" value="F:double-stranded DNA binding"/>
    <property type="evidence" value="ECO:0007669"/>
    <property type="project" value="TreeGrafter"/>
</dbReference>
<dbReference type="Gene3D" id="1.10.150.20">
    <property type="entry name" value="5' to 3' exonuclease, C-terminal subdomain"/>
    <property type="match status" value="1"/>
</dbReference>
<dbReference type="GO" id="GO:0042148">
    <property type="term" value="P:DNA strand invasion"/>
    <property type="evidence" value="ECO:0007669"/>
    <property type="project" value="TreeGrafter"/>
</dbReference>
<dbReference type="InterPro" id="IPR027417">
    <property type="entry name" value="P-loop_NTPase"/>
</dbReference>
<gene>
    <name evidence="4" type="ORF">BCR33DRAFT_110399</name>
</gene>
<dbReference type="GO" id="GO:0005524">
    <property type="term" value="F:ATP binding"/>
    <property type="evidence" value="ECO:0007669"/>
    <property type="project" value="UniProtKB-KW"/>
</dbReference>
<dbReference type="InterPro" id="IPR020588">
    <property type="entry name" value="RecA_ATP-bd"/>
</dbReference>
<keyword evidence="2" id="KW-0067">ATP-binding</keyword>
<dbReference type="InterPro" id="IPR010995">
    <property type="entry name" value="DNA_repair_Rad51/TF_NusA_a-hlx"/>
</dbReference>
<evidence type="ECO:0000313" key="5">
    <source>
        <dbReference type="Proteomes" id="UP000193642"/>
    </source>
</evidence>
<evidence type="ECO:0000256" key="1">
    <source>
        <dbReference type="ARBA" id="ARBA00022741"/>
    </source>
</evidence>
<dbReference type="GO" id="GO:0003697">
    <property type="term" value="F:single-stranded DNA binding"/>
    <property type="evidence" value="ECO:0007669"/>
    <property type="project" value="TreeGrafter"/>
</dbReference>
<accession>A0A1Y2CKF1</accession>
<dbReference type="GO" id="GO:0000150">
    <property type="term" value="F:DNA strand exchange activity"/>
    <property type="evidence" value="ECO:0007669"/>
    <property type="project" value="TreeGrafter"/>
</dbReference>
<comment type="caution">
    <text evidence="4">The sequence shown here is derived from an EMBL/GenBank/DDBJ whole genome shotgun (WGS) entry which is preliminary data.</text>
</comment>
<dbReference type="SUPFAM" id="SSF47794">
    <property type="entry name" value="Rad51 N-terminal domain-like"/>
    <property type="match status" value="1"/>
</dbReference>
<proteinExistence type="predicted"/>
<dbReference type="SUPFAM" id="SSF52540">
    <property type="entry name" value="P-loop containing nucleoside triphosphate hydrolases"/>
    <property type="match status" value="1"/>
</dbReference>
<dbReference type="GO" id="GO:0006312">
    <property type="term" value="P:mitotic recombination"/>
    <property type="evidence" value="ECO:0007669"/>
    <property type="project" value="TreeGrafter"/>
</dbReference>